<name>A0A3D8QJ93_9EURO</name>
<reference evidence="2 3" key="1">
    <citation type="journal article" date="2018" name="IMA Fungus">
        <title>IMA Genome-F 9: Draft genome sequence of Annulohypoxylon stygium, Aspergillus mulundensis, Berkeleyomyces basicola (syn. Thielaviopsis basicola), Ceratocystis smalleyi, two Cercospora beticola strains, Coleophoma cylindrospora, Fusarium fracticaudum, Phialophora cf. hyalina, and Morchella septimelata.</title>
        <authorList>
            <person name="Wingfield B.D."/>
            <person name="Bills G.F."/>
            <person name="Dong Y."/>
            <person name="Huang W."/>
            <person name="Nel W.J."/>
            <person name="Swalarsk-Parry B.S."/>
            <person name="Vaghefi N."/>
            <person name="Wilken P.M."/>
            <person name="An Z."/>
            <person name="de Beer Z.W."/>
            <person name="De Vos L."/>
            <person name="Chen L."/>
            <person name="Duong T.A."/>
            <person name="Gao Y."/>
            <person name="Hammerbacher A."/>
            <person name="Kikkert J.R."/>
            <person name="Li Y."/>
            <person name="Li H."/>
            <person name="Li K."/>
            <person name="Li Q."/>
            <person name="Liu X."/>
            <person name="Ma X."/>
            <person name="Naidoo K."/>
            <person name="Pethybridge S.J."/>
            <person name="Sun J."/>
            <person name="Steenkamp E.T."/>
            <person name="van der Nest M.A."/>
            <person name="van Wyk S."/>
            <person name="Wingfield M.J."/>
            <person name="Xiong C."/>
            <person name="Yue Q."/>
            <person name="Zhang X."/>
        </authorList>
    </citation>
    <scope>NUCLEOTIDE SEQUENCE [LARGE SCALE GENOMIC DNA]</scope>
    <source>
        <strain evidence="2 3">DSM 5745</strain>
    </source>
</reference>
<dbReference type="SUPFAM" id="SSF81383">
    <property type="entry name" value="F-box domain"/>
    <property type="match status" value="1"/>
</dbReference>
<dbReference type="RefSeq" id="XP_026598948.1">
    <property type="nucleotide sequence ID" value="XM_026752505.1"/>
</dbReference>
<feature type="domain" description="F-box" evidence="1">
    <location>
        <begin position="7"/>
        <end position="44"/>
    </location>
</feature>
<gene>
    <name evidence="2" type="ORF">DSM5745_10489</name>
</gene>
<dbReference type="InterPro" id="IPR001810">
    <property type="entry name" value="F-box_dom"/>
</dbReference>
<proteinExistence type="predicted"/>
<dbReference type="OrthoDB" id="4509615at2759"/>
<dbReference type="AlphaFoldDB" id="A0A3D8QJ93"/>
<evidence type="ECO:0000313" key="3">
    <source>
        <dbReference type="Proteomes" id="UP000256690"/>
    </source>
</evidence>
<sequence>MANDSLCGLPVELIVMVFQRLDVPKDAVNLAASSRRLHDVFNDEDNKPVILKSVNRAFRIRSIRRNFGIPKSARDYNFEEQFSVIKRLPPLGWLVRSGDSDVDYEIQVDYTAVSSEMDEFGIRNLADIRSRNPGMTLQEALPIFLGQFADTDKRWTDAFSPQTRAAFAGAAELQIGILEASDLVAHPITDLSGGRTLLALVLHWVAVFDALCIYGGEISCRAGTSIDYCPIRDKGDGLPVTIMRPGYMKYEVHPSITVQQHEPEQANPGNLPKKEPIAGCHDDSDYGLSLRYIVDIFLRLSESEDPNHWPTLTYVLIILHYFPNEYFFERHEWLHHIPSHMTDDIWECLADYYGFCKHDTPLTLHWDEQEYTELVGTGPLAALAIEHMRRQHALWRHGKDEEELVDIEMESLARFGPVTFAKKIKSLALGEEYELD</sequence>
<evidence type="ECO:0000313" key="2">
    <source>
        <dbReference type="EMBL" id="RDW61817.1"/>
    </source>
</evidence>
<dbReference type="InterPro" id="IPR036047">
    <property type="entry name" value="F-box-like_dom_sf"/>
</dbReference>
<evidence type="ECO:0000259" key="1">
    <source>
        <dbReference type="Pfam" id="PF12937"/>
    </source>
</evidence>
<keyword evidence="3" id="KW-1185">Reference proteome</keyword>
<organism evidence="2 3">
    <name type="scientific">Aspergillus mulundensis</name>
    <dbReference type="NCBI Taxonomy" id="1810919"/>
    <lineage>
        <taxon>Eukaryota</taxon>
        <taxon>Fungi</taxon>
        <taxon>Dikarya</taxon>
        <taxon>Ascomycota</taxon>
        <taxon>Pezizomycotina</taxon>
        <taxon>Eurotiomycetes</taxon>
        <taxon>Eurotiomycetidae</taxon>
        <taxon>Eurotiales</taxon>
        <taxon>Aspergillaceae</taxon>
        <taxon>Aspergillus</taxon>
        <taxon>Aspergillus subgen. Nidulantes</taxon>
    </lineage>
</organism>
<dbReference type="EMBL" id="PVWQ01000016">
    <property type="protein sequence ID" value="RDW61817.1"/>
    <property type="molecule type" value="Genomic_DNA"/>
</dbReference>
<comment type="caution">
    <text evidence="2">The sequence shown here is derived from an EMBL/GenBank/DDBJ whole genome shotgun (WGS) entry which is preliminary data.</text>
</comment>
<dbReference type="CDD" id="cd09917">
    <property type="entry name" value="F-box_SF"/>
    <property type="match status" value="1"/>
</dbReference>
<dbReference type="Proteomes" id="UP000256690">
    <property type="component" value="Unassembled WGS sequence"/>
</dbReference>
<dbReference type="GeneID" id="38120859"/>
<protein>
    <recommendedName>
        <fullName evidence="1">F-box domain-containing protein</fullName>
    </recommendedName>
</protein>
<dbReference type="Pfam" id="PF12937">
    <property type="entry name" value="F-box-like"/>
    <property type="match status" value="1"/>
</dbReference>
<accession>A0A3D8QJ93</accession>